<name>A0AAN8N1P9_9PEZI</name>
<sequence length="89" mass="9879">MDPDKTSKANRGTRRTASTSSTSNSETRKSQIPGPRRRLFVTGGKKMPADPQGSEEEEEEDDEDWRATNLDADGGNDRRVIVSRPSNRS</sequence>
<protein>
    <submittedName>
        <fullName evidence="2">Uncharacterized protein</fullName>
    </submittedName>
</protein>
<comment type="caution">
    <text evidence="2">The sequence shown here is derived from an EMBL/GenBank/DDBJ whole genome shotgun (WGS) entry which is preliminary data.</text>
</comment>
<keyword evidence="3" id="KW-1185">Reference proteome</keyword>
<feature type="compositionally biased region" description="Low complexity" evidence="1">
    <location>
        <begin position="15"/>
        <end position="25"/>
    </location>
</feature>
<proteinExistence type="predicted"/>
<evidence type="ECO:0000256" key="1">
    <source>
        <dbReference type="SAM" id="MobiDB-lite"/>
    </source>
</evidence>
<dbReference type="Proteomes" id="UP001307849">
    <property type="component" value="Unassembled WGS sequence"/>
</dbReference>
<dbReference type="EMBL" id="JAVHJM010000013">
    <property type="protein sequence ID" value="KAK6499547.1"/>
    <property type="molecule type" value="Genomic_DNA"/>
</dbReference>
<organism evidence="2 3">
    <name type="scientific">Arthrobotrys conoides</name>
    <dbReference type="NCBI Taxonomy" id="74498"/>
    <lineage>
        <taxon>Eukaryota</taxon>
        <taxon>Fungi</taxon>
        <taxon>Dikarya</taxon>
        <taxon>Ascomycota</taxon>
        <taxon>Pezizomycotina</taxon>
        <taxon>Orbiliomycetes</taxon>
        <taxon>Orbiliales</taxon>
        <taxon>Orbiliaceae</taxon>
        <taxon>Arthrobotrys</taxon>
    </lineage>
</organism>
<evidence type="ECO:0000313" key="2">
    <source>
        <dbReference type="EMBL" id="KAK6499547.1"/>
    </source>
</evidence>
<feature type="compositionally biased region" description="Acidic residues" evidence="1">
    <location>
        <begin position="53"/>
        <end position="64"/>
    </location>
</feature>
<reference evidence="2 3" key="1">
    <citation type="submission" date="2019-10" db="EMBL/GenBank/DDBJ databases">
        <authorList>
            <person name="Palmer J.M."/>
        </authorList>
    </citation>
    <scope>NUCLEOTIDE SEQUENCE [LARGE SCALE GENOMIC DNA]</scope>
    <source>
        <strain evidence="2 3">TWF506</strain>
    </source>
</reference>
<gene>
    <name evidence="2" type="ORF">TWF506_004176</name>
</gene>
<dbReference type="AlphaFoldDB" id="A0AAN8N1P9"/>
<evidence type="ECO:0000313" key="3">
    <source>
        <dbReference type="Proteomes" id="UP001307849"/>
    </source>
</evidence>
<feature type="region of interest" description="Disordered" evidence="1">
    <location>
        <begin position="1"/>
        <end position="89"/>
    </location>
</feature>
<accession>A0AAN8N1P9</accession>